<evidence type="ECO:0000313" key="1">
    <source>
        <dbReference type="EMBL" id="GAA2737758.1"/>
    </source>
</evidence>
<dbReference type="EMBL" id="BAAARN010000003">
    <property type="protein sequence ID" value="GAA2737758.1"/>
    <property type="molecule type" value="Genomic_DNA"/>
</dbReference>
<organism evidence="1 2">
    <name type="scientific">Pedococcus aerophilus</name>
    <dbReference type="NCBI Taxonomy" id="436356"/>
    <lineage>
        <taxon>Bacteria</taxon>
        <taxon>Bacillati</taxon>
        <taxon>Actinomycetota</taxon>
        <taxon>Actinomycetes</taxon>
        <taxon>Micrococcales</taxon>
        <taxon>Intrasporangiaceae</taxon>
        <taxon>Pedococcus</taxon>
    </lineage>
</organism>
<dbReference type="InterPro" id="IPR027396">
    <property type="entry name" value="DsrEFH-like"/>
</dbReference>
<name>A0ABN3URZ9_9MICO</name>
<sequence length="96" mass="9823">MAATAAASGVEVSLWLTGDASWMAVPGRAERVELPHAAPLRDLVDAVLATGTVTVCGQCAARRDLSAADLIEGVVVRGAAAFVEEVMAEGVQALVY</sequence>
<dbReference type="InterPro" id="IPR003787">
    <property type="entry name" value="Sulphur_relay_DsrE/F-like"/>
</dbReference>
<dbReference type="Proteomes" id="UP001501326">
    <property type="component" value="Unassembled WGS sequence"/>
</dbReference>
<dbReference type="SUPFAM" id="SSF75169">
    <property type="entry name" value="DsrEFH-like"/>
    <property type="match status" value="1"/>
</dbReference>
<keyword evidence="2" id="KW-1185">Reference proteome</keyword>
<reference evidence="1 2" key="1">
    <citation type="journal article" date="2019" name="Int. J. Syst. Evol. Microbiol.">
        <title>The Global Catalogue of Microorganisms (GCM) 10K type strain sequencing project: providing services to taxonomists for standard genome sequencing and annotation.</title>
        <authorList>
            <consortium name="The Broad Institute Genomics Platform"/>
            <consortium name="The Broad Institute Genome Sequencing Center for Infectious Disease"/>
            <person name="Wu L."/>
            <person name="Ma J."/>
        </authorList>
    </citation>
    <scope>NUCLEOTIDE SEQUENCE [LARGE SCALE GENOMIC DNA]</scope>
    <source>
        <strain evidence="1 2">JCM 16378</strain>
    </source>
</reference>
<dbReference type="Pfam" id="PF02635">
    <property type="entry name" value="DsrE"/>
    <property type="match status" value="1"/>
</dbReference>
<proteinExistence type="predicted"/>
<comment type="caution">
    <text evidence="1">The sequence shown here is derived from an EMBL/GenBank/DDBJ whole genome shotgun (WGS) entry which is preliminary data.</text>
</comment>
<protein>
    <submittedName>
        <fullName evidence="1">DsrE family protein</fullName>
    </submittedName>
</protein>
<accession>A0ABN3URZ9</accession>
<dbReference type="Gene3D" id="3.40.1260.10">
    <property type="entry name" value="DsrEFH-like"/>
    <property type="match status" value="1"/>
</dbReference>
<gene>
    <name evidence="1" type="ORF">GCM10009867_26210</name>
</gene>
<evidence type="ECO:0000313" key="2">
    <source>
        <dbReference type="Proteomes" id="UP001501326"/>
    </source>
</evidence>